<feature type="compositionally biased region" description="Basic and acidic residues" evidence="1">
    <location>
        <begin position="133"/>
        <end position="145"/>
    </location>
</feature>
<name>A0A423TCL6_PENVA</name>
<proteinExistence type="predicted"/>
<evidence type="ECO:0000313" key="2">
    <source>
        <dbReference type="EMBL" id="ROT74176.1"/>
    </source>
</evidence>
<feature type="compositionally biased region" description="Basic and acidic residues" evidence="1">
    <location>
        <begin position="199"/>
        <end position="210"/>
    </location>
</feature>
<feature type="compositionally biased region" description="Low complexity" evidence="1">
    <location>
        <begin position="111"/>
        <end position="131"/>
    </location>
</feature>
<sequence>MGDSAVAEVTGEVVMEQASSTQTVTKRSVTSIQTTHIQSSHESSVRVESVVQGGTAEQTFAVESVVQGGSVGQSLAVESSHVEAIADIPKEEAPPVEESQPEPEPQPAEPQPVDENANAIPEEQEAQPQQEQAEEHAPEEHKAEEQEPVPAAAEEVPAEAESVPAEEPAAEASADAEISQENIKSQLHEIISEIEEQVQPEHDEVHKDEVVESQQVDVAVTPAEETPPVEEAPASEEAVEAPAQEVEEAVEAPPQEVEEVVEAPAPEVEEAPAPVVEEAPAPVVEEAPAPVVEEAPAPEVEAAVEAPAQEVVEVPAQEVEPVEEEDGVLHHTWRPKGKYELQKTAITYEDVVPIAVPEVMQEPMHNGDMSPQVLSPLEIPEGIPLLARILPKVDGEGDKKISLERLFTPATDSGDLTPKKASSRKMYSSSAFYRPDHPTIDDQVELAQRISFSLVDDNNKMSRGQSMYLKRKNRSMRWIHQGGEMQELITGSGAGGEMPEEEMQRPLEKPPMKLLMNPKGVQDFQAVQEHYENLMNAPTSPDVGKIVVQSPVIAASPSGKGAELFAKRKKRMDKFIVDETTVQKAQQQTTSEKFLKDRESSLVLVQSPWKAALETGRPDAAFDDNRLKQQLASSVVSRANVKVADAGGQEKSEPVPFAAPPMGGAPTAPAAAPASGTGAIYTAEVKVVQRASLPPTPVDIPQHSLLDLVEQDSNVNKRRSLNFNLAAKGFGTYNNFYTPVTFAT</sequence>
<feature type="region of interest" description="Disordered" evidence="1">
    <location>
        <begin position="86"/>
        <end position="260"/>
    </location>
</feature>
<evidence type="ECO:0000313" key="3">
    <source>
        <dbReference type="Proteomes" id="UP000283509"/>
    </source>
</evidence>
<accession>A0A423TCL6</accession>
<organism evidence="2 3">
    <name type="scientific">Penaeus vannamei</name>
    <name type="common">Whiteleg shrimp</name>
    <name type="synonym">Litopenaeus vannamei</name>
    <dbReference type="NCBI Taxonomy" id="6689"/>
    <lineage>
        <taxon>Eukaryota</taxon>
        <taxon>Metazoa</taxon>
        <taxon>Ecdysozoa</taxon>
        <taxon>Arthropoda</taxon>
        <taxon>Crustacea</taxon>
        <taxon>Multicrustacea</taxon>
        <taxon>Malacostraca</taxon>
        <taxon>Eumalacostraca</taxon>
        <taxon>Eucarida</taxon>
        <taxon>Decapoda</taxon>
        <taxon>Dendrobranchiata</taxon>
        <taxon>Penaeoidea</taxon>
        <taxon>Penaeidae</taxon>
        <taxon>Penaeus</taxon>
    </lineage>
</organism>
<keyword evidence="3" id="KW-1185">Reference proteome</keyword>
<reference evidence="2 3" key="2">
    <citation type="submission" date="2019-01" db="EMBL/GenBank/DDBJ databases">
        <title>The decoding of complex shrimp genome reveals the adaptation for benthos swimmer, frequently molting mechanism and breeding impact on genome.</title>
        <authorList>
            <person name="Sun Y."/>
            <person name="Gao Y."/>
            <person name="Yu Y."/>
        </authorList>
    </citation>
    <scope>NUCLEOTIDE SEQUENCE [LARGE SCALE GENOMIC DNA]</scope>
    <source>
        <tissue evidence="2">Muscle</tissue>
    </source>
</reference>
<feature type="compositionally biased region" description="Acidic residues" evidence="1">
    <location>
        <begin position="233"/>
        <end position="260"/>
    </location>
</feature>
<evidence type="ECO:0000256" key="1">
    <source>
        <dbReference type="SAM" id="MobiDB-lite"/>
    </source>
</evidence>
<gene>
    <name evidence="2" type="ORF">C7M84_007328</name>
</gene>
<reference evidence="2 3" key="1">
    <citation type="submission" date="2018-04" db="EMBL/GenBank/DDBJ databases">
        <authorList>
            <person name="Zhang X."/>
            <person name="Yuan J."/>
            <person name="Li F."/>
            <person name="Xiang J."/>
        </authorList>
    </citation>
    <scope>NUCLEOTIDE SEQUENCE [LARGE SCALE GENOMIC DNA]</scope>
    <source>
        <tissue evidence="2">Muscle</tissue>
    </source>
</reference>
<feature type="region of interest" description="Disordered" evidence="1">
    <location>
        <begin position="409"/>
        <end position="428"/>
    </location>
</feature>
<feature type="compositionally biased region" description="Low complexity" evidence="1">
    <location>
        <begin position="218"/>
        <end position="232"/>
    </location>
</feature>
<dbReference type="OrthoDB" id="300641at2759"/>
<dbReference type="EMBL" id="QCYY01001926">
    <property type="protein sequence ID" value="ROT74176.1"/>
    <property type="molecule type" value="Genomic_DNA"/>
</dbReference>
<dbReference type="Proteomes" id="UP000283509">
    <property type="component" value="Unassembled WGS sequence"/>
</dbReference>
<feature type="compositionally biased region" description="Low complexity" evidence="1">
    <location>
        <begin position="148"/>
        <end position="181"/>
    </location>
</feature>
<dbReference type="STRING" id="6689.A0A423TCL6"/>
<protein>
    <submittedName>
        <fullName evidence="2">Uncharacterized protein</fullName>
    </submittedName>
</protein>
<dbReference type="AlphaFoldDB" id="A0A423TCL6"/>
<comment type="caution">
    <text evidence="2">The sequence shown here is derived from an EMBL/GenBank/DDBJ whole genome shotgun (WGS) entry which is preliminary data.</text>
</comment>